<dbReference type="EMBL" id="LN649230">
    <property type="protein sequence ID" value="CEI60310.1"/>
    <property type="molecule type" value="Genomic_DNA"/>
</dbReference>
<dbReference type="KEGG" id="fvn:FVRRES_04746"/>
<reference evidence="3" key="1">
    <citation type="submission" date="2014-10" db="EMBL/GenBank/DDBJ databases">
        <authorList>
            <person name="King R."/>
        </authorList>
    </citation>
    <scope>NUCLEOTIDE SEQUENCE [LARGE SCALE GENOMIC DNA]</scope>
    <source>
        <strain evidence="3">A3/5</strain>
    </source>
</reference>
<evidence type="ECO:0000256" key="1">
    <source>
        <dbReference type="SAM" id="SignalP"/>
    </source>
</evidence>
<feature type="signal peptide" evidence="1">
    <location>
        <begin position="1"/>
        <end position="29"/>
    </location>
</feature>
<keyword evidence="3" id="KW-1185">Reference proteome</keyword>
<dbReference type="OrthoDB" id="3928438at2759"/>
<keyword evidence="1" id="KW-0732">Signal</keyword>
<evidence type="ECO:0000313" key="3">
    <source>
        <dbReference type="Proteomes" id="UP000245910"/>
    </source>
</evidence>
<dbReference type="GeneID" id="37256385"/>
<accession>A0A2L2TJ86</accession>
<dbReference type="AlphaFoldDB" id="A0A2L2TJ86"/>
<evidence type="ECO:0000313" key="2">
    <source>
        <dbReference type="EMBL" id="CEI60310.1"/>
    </source>
</evidence>
<organism evidence="2 3">
    <name type="scientific">Fusarium venenatum</name>
    <dbReference type="NCBI Taxonomy" id="56646"/>
    <lineage>
        <taxon>Eukaryota</taxon>
        <taxon>Fungi</taxon>
        <taxon>Dikarya</taxon>
        <taxon>Ascomycota</taxon>
        <taxon>Pezizomycotina</taxon>
        <taxon>Sordariomycetes</taxon>
        <taxon>Hypocreomycetidae</taxon>
        <taxon>Hypocreales</taxon>
        <taxon>Nectriaceae</taxon>
        <taxon>Fusarium</taxon>
    </lineage>
</organism>
<protein>
    <submittedName>
        <fullName evidence="2">Uncharacterized protein</fullName>
    </submittedName>
</protein>
<sequence length="110" mass="12364">MSPFYLVLKITILCAIGAMALSAQDAIHADDLERYEEFMNTVSSSQFLGMYMESAAVKIDIYEYPSNERVQSAHFKPSPKADRYFQQEKEHADALGAWAACGRSYVAELN</sequence>
<feature type="chain" id="PRO_5014643096" evidence="1">
    <location>
        <begin position="30"/>
        <end position="110"/>
    </location>
</feature>
<name>A0A2L2TJ86_9HYPO</name>
<proteinExistence type="predicted"/>
<dbReference type="Proteomes" id="UP000245910">
    <property type="component" value="Chromosome II"/>
</dbReference>
<dbReference type="RefSeq" id="XP_025584030.1">
    <property type="nucleotide sequence ID" value="XM_025733089.2"/>
</dbReference>